<dbReference type="WBParaSite" id="MBELARI_LOCUS14216">
    <property type="protein sequence ID" value="MBELARI_LOCUS14216"/>
    <property type="gene ID" value="MBELARI_LOCUS14216"/>
</dbReference>
<evidence type="ECO:0000259" key="3">
    <source>
        <dbReference type="PROSITE" id="PS50222"/>
    </source>
</evidence>
<dbReference type="SUPFAM" id="SSF47473">
    <property type="entry name" value="EF-hand"/>
    <property type="match status" value="1"/>
</dbReference>
<dbReference type="SMART" id="SM00054">
    <property type="entry name" value="EFh"/>
    <property type="match status" value="2"/>
</dbReference>
<reference evidence="5" key="1">
    <citation type="submission" date="2024-02" db="UniProtKB">
        <authorList>
            <consortium name="WormBaseParasite"/>
        </authorList>
    </citation>
    <scope>IDENTIFICATION</scope>
</reference>
<dbReference type="InterPro" id="IPR002048">
    <property type="entry name" value="EF_hand_dom"/>
</dbReference>
<keyword evidence="4" id="KW-1185">Reference proteome</keyword>
<dbReference type="Gene3D" id="1.10.238.10">
    <property type="entry name" value="EF-hand"/>
    <property type="match status" value="1"/>
</dbReference>
<organism evidence="4 5">
    <name type="scientific">Mesorhabditis belari</name>
    <dbReference type="NCBI Taxonomy" id="2138241"/>
    <lineage>
        <taxon>Eukaryota</taxon>
        <taxon>Metazoa</taxon>
        <taxon>Ecdysozoa</taxon>
        <taxon>Nematoda</taxon>
        <taxon>Chromadorea</taxon>
        <taxon>Rhabditida</taxon>
        <taxon>Rhabditina</taxon>
        <taxon>Rhabditomorpha</taxon>
        <taxon>Rhabditoidea</taxon>
        <taxon>Rhabditidae</taxon>
        <taxon>Mesorhabditinae</taxon>
        <taxon>Mesorhabditis</taxon>
    </lineage>
</organism>
<dbReference type="PROSITE" id="PS00018">
    <property type="entry name" value="EF_HAND_1"/>
    <property type="match status" value="2"/>
</dbReference>
<dbReference type="InterPro" id="IPR011992">
    <property type="entry name" value="EF-hand-dom_pair"/>
</dbReference>
<dbReference type="InterPro" id="IPR018247">
    <property type="entry name" value="EF_Hand_1_Ca_BS"/>
</dbReference>
<protein>
    <recommendedName>
        <fullName evidence="3">EF-hand domain-containing protein</fullName>
    </recommendedName>
</protein>
<dbReference type="GO" id="GO:0005509">
    <property type="term" value="F:calcium ion binding"/>
    <property type="evidence" value="ECO:0007669"/>
    <property type="project" value="InterPro"/>
</dbReference>
<sequence length="97" mass="11118">MPTHSYDRSDWEAVEDKIPSLPTTANRSSKDDELRAAFKLFDKDGNGVISAKELHQAMANIGEMITYEEIDVMIREADANKDGQVNYEEFLKMFQKM</sequence>
<evidence type="ECO:0000256" key="2">
    <source>
        <dbReference type="ARBA" id="ARBA00022837"/>
    </source>
</evidence>
<feature type="domain" description="EF-hand" evidence="3">
    <location>
        <begin position="65"/>
        <end position="97"/>
    </location>
</feature>
<dbReference type="Proteomes" id="UP000887575">
    <property type="component" value="Unassembled WGS sequence"/>
</dbReference>
<dbReference type="Pfam" id="PF13499">
    <property type="entry name" value="EF-hand_7"/>
    <property type="match status" value="1"/>
</dbReference>
<evidence type="ECO:0000313" key="5">
    <source>
        <dbReference type="WBParaSite" id="MBELARI_LOCUS14216"/>
    </source>
</evidence>
<proteinExistence type="predicted"/>
<evidence type="ECO:0000313" key="4">
    <source>
        <dbReference type="Proteomes" id="UP000887575"/>
    </source>
</evidence>
<dbReference type="FunFam" id="1.10.238.10:FF:000001">
    <property type="entry name" value="Calmodulin 1"/>
    <property type="match status" value="1"/>
</dbReference>
<dbReference type="PANTHER" id="PTHR23050">
    <property type="entry name" value="CALCIUM BINDING PROTEIN"/>
    <property type="match status" value="1"/>
</dbReference>
<evidence type="ECO:0000256" key="1">
    <source>
        <dbReference type="ARBA" id="ARBA00022737"/>
    </source>
</evidence>
<dbReference type="InterPro" id="IPR050145">
    <property type="entry name" value="Centrin_CML-like"/>
</dbReference>
<dbReference type="AlphaFoldDB" id="A0AAF3EKA2"/>
<keyword evidence="1" id="KW-0677">Repeat</keyword>
<accession>A0AAF3EKA2</accession>
<feature type="domain" description="EF-hand" evidence="3">
    <location>
        <begin position="29"/>
        <end position="64"/>
    </location>
</feature>
<dbReference type="CDD" id="cd00051">
    <property type="entry name" value="EFh"/>
    <property type="match status" value="1"/>
</dbReference>
<dbReference type="PROSITE" id="PS50222">
    <property type="entry name" value="EF_HAND_2"/>
    <property type="match status" value="2"/>
</dbReference>
<name>A0AAF3EKA2_9BILA</name>
<keyword evidence="2" id="KW-0106">Calcium</keyword>